<organism evidence="2 3">
    <name type="scientific">Rhodotorula toruloides</name>
    <name type="common">Yeast</name>
    <name type="synonym">Rhodosporidium toruloides</name>
    <dbReference type="NCBI Taxonomy" id="5286"/>
    <lineage>
        <taxon>Eukaryota</taxon>
        <taxon>Fungi</taxon>
        <taxon>Dikarya</taxon>
        <taxon>Basidiomycota</taxon>
        <taxon>Pucciniomycotina</taxon>
        <taxon>Microbotryomycetes</taxon>
        <taxon>Sporidiobolales</taxon>
        <taxon>Sporidiobolaceae</taxon>
        <taxon>Rhodotorula</taxon>
    </lineage>
</organism>
<dbReference type="OrthoDB" id="43460at2759"/>
<dbReference type="EMBL" id="BJWK01000009">
    <property type="protein sequence ID" value="GEM09761.1"/>
    <property type="molecule type" value="Genomic_DNA"/>
</dbReference>
<gene>
    <name evidence="2" type="ORF">Rt10032_c09g3778</name>
</gene>
<dbReference type="PANTHER" id="PTHR46590:SF1">
    <property type="entry name" value="PHOSPHATIDYLINOSITOL TRANSFER PROTEIN CSR1"/>
    <property type="match status" value="1"/>
</dbReference>
<dbReference type="Proteomes" id="UP000321518">
    <property type="component" value="Unassembled WGS sequence"/>
</dbReference>
<sequence length="215" mass="24718">MLADWRCILFIVKCLEAYYPESLNVMLIHNAPWVFQGIWKVLAPMLDPVVRNKIQMTKSTEDLVQHIPKAHLVRELGGTSEWKWQYPPIVPGENAPQQCVAPVTKAQAARNALIDEYVEVTRKWIKTDDPAVTKKRRMIVDKMRAQYHELDPFIRGRGAYHRNGNIVGNGLVVWNYPSSSDEKSEGEWEVRGYETCRESCLLRAKVIEEELKAGV</sequence>
<evidence type="ECO:0000259" key="1">
    <source>
        <dbReference type="PROSITE" id="PS50191"/>
    </source>
</evidence>
<evidence type="ECO:0000313" key="3">
    <source>
        <dbReference type="Proteomes" id="UP000321518"/>
    </source>
</evidence>
<dbReference type="Gene3D" id="3.40.525.10">
    <property type="entry name" value="CRAL-TRIO lipid binding domain"/>
    <property type="match status" value="1"/>
</dbReference>
<dbReference type="InterPro" id="IPR001251">
    <property type="entry name" value="CRAL-TRIO_dom"/>
</dbReference>
<comment type="caution">
    <text evidence="2">The sequence shown here is derived from an EMBL/GenBank/DDBJ whole genome shotgun (WGS) entry which is preliminary data.</text>
</comment>
<dbReference type="InterPro" id="IPR036865">
    <property type="entry name" value="CRAL-TRIO_dom_sf"/>
</dbReference>
<dbReference type="CDD" id="cd00170">
    <property type="entry name" value="SEC14"/>
    <property type="match status" value="1"/>
</dbReference>
<proteinExistence type="predicted"/>
<dbReference type="PROSITE" id="PS50191">
    <property type="entry name" value="CRAL_TRIO"/>
    <property type="match status" value="1"/>
</dbReference>
<dbReference type="PANTHER" id="PTHR46590">
    <property type="entry name" value="PHOSPHATIDYLINOSITOL TRANSFER PROTEIN CSR1-RELATED"/>
    <property type="match status" value="1"/>
</dbReference>
<name>A0A511KHA4_RHOTO</name>
<evidence type="ECO:0000313" key="2">
    <source>
        <dbReference type="EMBL" id="GEM09761.1"/>
    </source>
</evidence>
<reference evidence="2 3" key="1">
    <citation type="submission" date="2019-07" db="EMBL/GenBank/DDBJ databases">
        <title>Rhodotorula toruloides NBRC10032 genome sequencing.</title>
        <authorList>
            <person name="Shida Y."/>
            <person name="Takaku H."/>
            <person name="Ogasawara W."/>
            <person name="Mori K."/>
        </authorList>
    </citation>
    <scope>NUCLEOTIDE SEQUENCE [LARGE SCALE GENOMIC DNA]</scope>
    <source>
        <strain evidence="2 3">NBRC10032</strain>
    </source>
</reference>
<accession>A0A511KHA4</accession>
<dbReference type="InterPro" id="IPR052432">
    <property type="entry name" value="PITP/CRAL-TRIO"/>
</dbReference>
<dbReference type="AlphaFoldDB" id="A0A511KHA4"/>
<feature type="domain" description="CRAL-TRIO" evidence="1">
    <location>
        <begin position="1"/>
        <end position="84"/>
    </location>
</feature>
<dbReference type="SUPFAM" id="SSF52087">
    <property type="entry name" value="CRAL/TRIO domain"/>
    <property type="match status" value="1"/>
</dbReference>
<dbReference type="Pfam" id="PF00650">
    <property type="entry name" value="CRAL_TRIO"/>
    <property type="match status" value="1"/>
</dbReference>
<protein>
    <submittedName>
        <fullName evidence="2">CRAL/TRIO domain protein</fullName>
    </submittedName>
</protein>